<evidence type="ECO:0000313" key="1">
    <source>
        <dbReference type="EMBL" id="TVT47100.1"/>
    </source>
</evidence>
<name>A0A558CEA7_9GAMM</name>
<dbReference type="EMBL" id="VMRY01000160">
    <property type="protein sequence ID" value="TVT47100.1"/>
    <property type="molecule type" value="Genomic_DNA"/>
</dbReference>
<gene>
    <name evidence="1" type="ORF">FHK82_18215</name>
</gene>
<evidence type="ECO:0000313" key="2">
    <source>
        <dbReference type="Proteomes" id="UP000317355"/>
    </source>
</evidence>
<organism evidence="1 2">
    <name type="scientific">Sedimenticola thiotaurini</name>
    <dbReference type="NCBI Taxonomy" id="1543721"/>
    <lineage>
        <taxon>Bacteria</taxon>
        <taxon>Pseudomonadati</taxon>
        <taxon>Pseudomonadota</taxon>
        <taxon>Gammaproteobacteria</taxon>
        <taxon>Chromatiales</taxon>
        <taxon>Sedimenticolaceae</taxon>
        <taxon>Sedimenticola</taxon>
    </lineage>
</organism>
<dbReference type="Proteomes" id="UP000317355">
    <property type="component" value="Unassembled WGS sequence"/>
</dbReference>
<comment type="caution">
    <text evidence="1">The sequence shown here is derived from an EMBL/GenBank/DDBJ whole genome shotgun (WGS) entry which is preliminary data.</text>
</comment>
<sequence length="101" mass="11330">MASKIIIGSSERDINNIEPNWINEQINRRRNEGVPVCVRIIIEKGDINISLATSDCPSSAGIRRTLTGAENEILNLWNRLHLSETNFSSGNLVAFLKQLRI</sequence>
<accession>A0A558CEA7</accession>
<reference evidence="1 2" key="1">
    <citation type="submission" date="2019-07" db="EMBL/GenBank/DDBJ databases">
        <title>The pathways for chlorine oxyanion respiration interact through the shared metabolite chlorate.</title>
        <authorList>
            <person name="Barnum T.P."/>
            <person name="Cheng Y."/>
            <person name="Hill K.A."/>
            <person name="Lucas L.N."/>
            <person name="Carlson H.K."/>
            <person name="Coates J.D."/>
        </authorList>
    </citation>
    <scope>NUCLEOTIDE SEQUENCE [LARGE SCALE GENOMIC DNA]</scope>
    <source>
        <strain evidence="1">BK-3</strain>
    </source>
</reference>
<dbReference type="AlphaFoldDB" id="A0A558CEA7"/>
<protein>
    <submittedName>
        <fullName evidence="1">Uncharacterized protein</fullName>
    </submittedName>
</protein>
<proteinExistence type="predicted"/>